<evidence type="ECO:0000313" key="2">
    <source>
        <dbReference type="Proteomes" id="UP001159405"/>
    </source>
</evidence>
<organism evidence="1 2">
    <name type="scientific">Porites lobata</name>
    <dbReference type="NCBI Taxonomy" id="104759"/>
    <lineage>
        <taxon>Eukaryota</taxon>
        <taxon>Metazoa</taxon>
        <taxon>Cnidaria</taxon>
        <taxon>Anthozoa</taxon>
        <taxon>Hexacorallia</taxon>
        <taxon>Scleractinia</taxon>
        <taxon>Fungiina</taxon>
        <taxon>Poritidae</taxon>
        <taxon>Porites</taxon>
    </lineage>
</organism>
<keyword evidence="2" id="KW-1185">Reference proteome</keyword>
<comment type="caution">
    <text evidence="1">The sequence shown here is derived from an EMBL/GenBank/DDBJ whole genome shotgun (WGS) entry which is preliminary data.</text>
</comment>
<proteinExistence type="predicted"/>
<name>A0ABN8PFF5_9CNID</name>
<dbReference type="EMBL" id="CALNXK010000069">
    <property type="protein sequence ID" value="CAH3142541.1"/>
    <property type="molecule type" value="Genomic_DNA"/>
</dbReference>
<gene>
    <name evidence="1" type="ORF">PLOB_00042412</name>
</gene>
<evidence type="ECO:0000313" key="1">
    <source>
        <dbReference type="EMBL" id="CAH3142541.1"/>
    </source>
</evidence>
<sequence>MTDNVKTFLMKKFEEGTRTGNKADPVRVAREMKTLRNEDGELTFKPEEWRTAQQISSLFSRQTAALRHRAIRDLKIGRRDELGRLPEEGIEAAESEIAFDTLRSLVMDDMGKSSHPIIVGISNICELVKNKKLDSLKLAALKEICNQLHLTTSGPLSRKKTFFEALQKFSESCTCFQK</sequence>
<reference evidence="1 2" key="1">
    <citation type="submission" date="2022-05" db="EMBL/GenBank/DDBJ databases">
        <authorList>
            <consortium name="Genoscope - CEA"/>
            <person name="William W."/>
        </authorList>
    </citation>
    <scope>NUCLEOTIDE SEQUENCE [LARGE SCALE GENOMIC DNA]</scope>
</reference>
<accession>A0ABN8PFF5</accession>
<protein>
    <submittedName>
        <fullName evidence="1">Uncharacterized protein</fullName>
    </submittedName>
</protein>
<dbReference type="Proteomes" id="UP001159405">
    <property type="component" value="Unassembled WGS sequence"/>
</dbReference>